<keyword evidence="4" id="KW-1185">Reference proteome</keyword>
<dbReference type="PROSITE" id="PS50812">
    <property type="entry name" value="PWWP"/>
    <property type="match status" value="1"/>
</dbReference>
<dbReference type="SUPFAM" id="SSF63748">
    <property type="entry name" value="Tudor/PWWP/MBT"/>
    <property type="match status" value="1"/>
</dbReference>
<feature type="domain" description="PWWP" evidence="2">
    <location>
        <begin position="8"/>
        <end position="69"/>
    </location>
</feature>
<sequence length="436" mass="49307">MSGIDFKTGDLVLCKVASYPKWPAIVFPQRLLGKDVYRERKPNKICVCFFNDLTYSWASPSRLEPLTKKDIEEFLNNNHLKKTSINETLIEAYRDADEFRNLNNFIIQRCTEEDRLEDLEKEEGNEIESGEDPFIGINRRRLIQKKEKLTQKKSSTKDKKNKINDNDSHSTHPGTIKGVATKKRKLEKSNKTDDDNNDDDGADDAKSSSTDGNVETMNGLSKKKKLKTLSTKSERSDSDPNDMSLAPHIITVDKPQSDEHIASPSTSISDTSSKSNSVSVSNSTAASSPDTVSSLTNSNMDTTETEHNNGNIHSKKKGMLDSSKKMEITLLLRSKIQKLLVQREDNPTDDDLREAHTLFKRIKKNLNNNPPVFDIDSLRTSKLHKLFKVIGNTESLAEFHPDCKEILLVWSNIINQLKIEKKKNLTIQKTSKVEQA</sequence>
<reference evidence="3 4" key="1">
    <citation type="journal article" date="2011" name="Proc. Natl. Acad. Sci. U.S.A.">
        <title>Evolutionary erosion of yeast sex chromosomes by mating-type switching accidents.</title>
        <authorList>
            <person name="Gordon J.L."/>
            <person name="Armisen D."/>
            <person name="Proux-Wera E."/>
            <person name="Oheigeartaigh S.S."/>
            <person name="Byrne K.P."/>
            <person name="Wolfe K.H."/>
        </authorList>
    </citation>
    <scope>NUCLEOTIDE SEQUENCE [LARGE SCALE GENOMIC DNA]</scope>
    <source>
        <strain evidence="4">ATCC 34711 / CBS 6284 / DSM 70876 / NBRC 10599 / NRRL Y-10934 / UCD 77-7</strain>
    </source>
</reference>
<feature type="compositionally biased region" description="Polar residues" evidence="1">
    <location>
        <begin position="291"/>
        <end position="312"/>
    </location>
</feature>
<dbReference type="Pfam" id="PF00855">
    <property type="entry name" value="PWWP"/>
    <property type="match status" value="1"/>
</dbReference>
<feature type="compositionally biased region" description="Low complexity" evidence="1">
    <location>
        <begin position="262"/>
        <end position="290"/>
    </location>
</feature>
<evidence type="ECO:0000256" key="1">
    <source>
        <dbReference type="SAM" id="MobiDB-lite"/>
    </source>
</evidence>
<dbReference type="CDD" id="cd05840">
    <property type="entry name" value="PWWP_ScIOC4-like"/>
    <property type="match status" value="1"/>
</dbReference>
<feature type="compositionally biased region" description="Acidic residues" evidence="1">
    <location>
        <begin position="120"/>
        <end position="131"/>
    </location>
</feature>
<dbReference type="eggNOG" id="ENOG502QWCQ">
    <property type="taxonomic scope" value="Eukaryota"/>
</dbReference>
<proteinExistence type="predicted"/>
<feature type="region of interest" description="Disordered" evidence="1">
    <location>
        <begin position="145"/>
        <end position="319"/>
    </location>
</feature>
<dbReference type="SMART" id="SM00293">
    <property type="entry name" value="PWWP"/>
    <property type="match status" value="1"/>
</dbReference>
<dbReference type="OMA" id="MESESHH"/>
<evidence type="ECO:0000313" key="3">
    <source>
        <dbReference type="EMBL" id="CCH61146.1"/>
    </source>
</evidence>
<dbReference type="Gene3D" id="2.30.30.140">
    <property type="match status" value="1"/>
</dbReference>
<dbReference type="GeneID" id="14496272"/>
<dbReference type="EMBL" id="HE806320">
    <property type="protein sequence ID" value="CCH61146.1"/>
    <property type="molecule type" value="Genomic_DNA"/>
</dbReference>
<feature type="region of interest" description="Disordered" evidence="1">
    <location>
        <begin position="120"/>
        <end position="139"/>
    </location>
</feature>
<dbReference type="InterPro" id="IPR000313">
    <property type="entry name" value="PWWP_dom"/>
</dbReference>
<accession>I2H444</accession>
<dbReference type="InParanoid" id="I2H444"/>
<evidence type="ECO:0000259" key="2">
    <source>
        <dbReference type="PROSITE" id="PS50812"/>
    </source>
</evidence>
<name>I2H444_HENB6</name>
<dbReference type="STRING" id="1071380.I2H444"/>
<dbReference type="HOGENOM" id="CLU_051401_0_0_1"/>
<dbReference type="KEGG" id="tbl:TBLA_0E00850"/>
<dbReference type="PANTHER" id="PTHR12550:SF70">
    <property type="entry name" value="JIL-1 ANCHORING AND STABILIZING PROTEIN, ISOFORM A"/>
    <property type="match status" value="1"/>
</dbReference>
<dbReference type="InterPro" id="IPR035503">
    <property type="entry name" value="IOC4-like_PWWP"/>
</dbReference>
<protein>
    <recommendedName>
        <fullName evidence="2">PWWP domain-containing protein</fullName>
    </recommendedName>
</protein>
<evidence type="ECO:0000313" key="4">
    <source>
        <dbReference type="Proteomes" id="UP000002866"/>
    </source>
</evidence>
<dbReference type="Proteomes" id="UP000002866">
    <property type="component" value="Chromosome 5"/>
</dbReference>
<dbReference type="OrthoDB" id="62853at2759"/>
<organism evidence="3 4">
    <name type="scientific">Henningerozyma blattae (strain ATCC 34711 / CBS 6284 / DSM 70876 / NBRC 10599 / NRRL Y-10934 / UCD 77-7)</name>
    <name type="common">Yeast</name>
    <name type="synonym">Tetrapisispora blattae</name>
    <dbReference type="NCBI Taxonomy" id="1071380"/>
    <lineage>
        <taxon>Eukaryota</taxon>
        <taxon>Fungi</taxon>
        <taxon>Dikarya</taxon>
        <taxon>Ascomycota</taxon>
        <taxon>Saccharomycotina</taxon>
        <taxon>Saccharomycetes</taxon>
        <taxon>Saccharomycetales</taxon>
        <taxon>Saccharomycetaceae</taxon>
        <taxon>Henningerozyma</taxon>
    </lineage>
</organism>
<dbReference type="AlphaFoldDB" id="I2H444"/>
<dbReference type="RefSeq" id="XP_004180665.1">
    <property type="nucleotide sequence ID" value="XM_004180617.1"/>
</dbReference>
<dbReference type="FunCoup" id="I2H444">
    <property type="interactions" value="132"/>
</dbReference>
<feature type="compositionally biased region" description="Basic and acidic residues" evidence="1">
    <location>
        <begin position="145"/>
        <end position="170"/>
    </location>
</feature>
<gene>
    <name evidence="3" type="primary">TBLA0E00850</name>
    <name evidence="3" type="ORF">TBLA_0E00850</name>
</gene>
<dbReference type="PANTHER" id="PTHR12550">
    <property type="entry name" value="HEPATOMA-DERIVED GROWTH FACTOR-RELATED"/>
    <property type="match status" value="1"/>
</dbReference>